<dbReference type="Proteomes" id="UP001497512">
    <property type="component" value="Chromosome 15"/>
</dbReference>
<accession>A0ABP0TVR5</accession>
<dbReference type="EMBL" id="OZ019907">
    <property type="protein sequence ID" value="CAK9206255.1"/>
    <property type="molecule type" value="Genomic_DNA"/>
</dbReference>
<reference evidence="2" key="1">
    <citation type="submission" date="2024-02" db="EMBL/GenBank/DDBJ databases">
        <authorList>
            <consortium name="ELIXIR-Norway"/>
            <consortium name="Elixir Norway"/>
        </authorList>
    </citation>
    <scope>NUCLEOTIDE SEQUENCE</scope>
</reference>
<name>A0ABP0TVR5_9BRYO</name>
<proteinExistence type="predicted"/>
<feature type="compositionally biased region" description="Basic and acidic residues" evidence="1">
    <location>
        <begin position="1"/>
        <end position="14"/>
    </location>
</feature>
<protein>
    <submittedName>
        <fullName evidence="2">Uncharacterized protein</fullName>
    </submittedName>
</protein>
<keyword evidence="3" id="KW-1185">Reference proteome</keyword>
<gene>
    <name evidence="2" type="ORF">CSSPTR1EN2_LOCUS8257</name>
</gene>
<evidence type="ECO:0000313" key="3">
    <source>
        <dbReference type="Proteomes" id="UP001497512"/>
    </source>
</evidence>
<organism evidence="2 3">
    <name type="scientific">Sphagnum troendelagicum</name>
    <dbReference type="NCBI Taxonomy" id="128251"/>
    <lineage>
        <taxon>Eukaryota</taxon>
        <taxon>Viridiplantae</taxon>
        <taxon>Streptophyta</taxon>
        <taxon>Embryophyta</taxon>
        <taxon>Bryophyta</taxon>
        <taxon>Sphagnophytina</taxon>
        <taxon>Sphagnopsida</taxon>
        <taxon>Sphagnales</taxon>
        <taxon>Sphagnaceae</taxon>
        <taxon>Sphagnum</taxon>
    </lineage>
</organism>
<evidence type="ECO:0000313" key="2">
    <source>
        <dbReference type="EMBL" id="CAK9206255.1"/>
    </source>
</evidence>
<sequence>MEQEQQKEDRENKGTRKGLSSKLLRHRTAQRTQGYRPGVGAAVKESSYCAIYEQKTQLRLFRCPRDFHYRPLDSCSPSAGRIHCRRRVLKPFLSFSPAAR</sequence>
<evidence type="ECO:0000256" key="1">
    <source>
        <dbReference type="SAM" id="MobiDB-lite"/>
    </source>
</evidence>
<feature type="region of interest" description="Disordered" evidence="1">
    <location>
        <begin position="1"/>
        <end position="37"/>
    </location>
</feature>